<organism evidence="1 2">
    <name type="scientific">Chryseobacterium arachidis</name>
    <dbReference type="NCBI Taxonomy" id="1416778"/>
    <lineage>
        <taxon>Bacteria</taxon>
        <taxon>Pseudomonadati</taxon>
        <taxon>Bacteroidota</taxon>
        <taxon>Flavobacteriia</taxon>
        <taxon>Flavobacteriales</taxon>
        <taxon>Weeksellaceae</taxon>
        <taxon>Chryseobacterium group</taxon>
        <taxon>Chryseobacterium</taxon>
    </lineage>
</organism>
<protein>
    <submittedName>
        <fullName evidence="1">Uncharacterized protein</fullName>
    </submittedName>
</protein>
<dbReference type="RefSeq" id="WP_072957845.1">
    <property type="nucleotide sequence ID" value="NZ_FQUT01000005.1"/>
</dbReference>
<keyword evidence="2" id="KW-1185">Reference proteome</keyword>
<name>A0A1M5DE42_9FLAO</name>
<dbReference type="OrthoDB" id="1263110at2"/>
<proteinExistence type="predicted"/>
<evidence type="ECO:0000313" key="2">
    <source>
        <dbReference type="Proteomes" id="UP000184518"/>
    </source>
</evidence>
<evidence type="ECO:0000313" key="1">
    <source>
        <dbReference type="EMBL" id="SHF65210.1"/>
    </source>
</evidence>
<accession>A0A1M5DE42</accession>
<reference evidence="2" key="1">
    <citation type="submission" date="2016-11" db="EMBL/GenBank/DDBJ databases">
        <authorList>
            <person name="Varghese N."/>
            <person name="Submissions S."/>
        </authorList>
    </citation>
    <scope>NUCLEOTIDE SEQUENCE [LARGE SCALE GENOMIC DNA]</scope>
    <source>
        <strain evidence="2">DSM 27619</strain>
    </source>
</reference>
<dbReference type="AlphaFoldDB" id="A0A1M5DE42"/>
<sequence>MKNTLQDLEQNIKTLPENFYGQVNDFIDFLKHKHFKEKQYKASEWEDEDTKRMKYAQDYPQSLSTSDDDLEVGD</sequence>
<gene>
    <name evidence="1" type="ORF">SAMN05443633_105261</name>
</gene>
<dbReference type="Proteomes" id="UP000184518">
    <property type="component" value="Unassembled WGS sequence"/>
</dbReference>
<dbReference type="EMBL" id="FQUT01000005">
    <property type="protein sequence ID" value="SHF65210.1"/>
    <property type="molecule type" value="Genomic_DNA"/>
</dbReference>